<keyword evidence="2 14" id="KW-0963">Cytoplasm</keyword>
<keyword evidence="4 14" id="KW-0808">Transferase</keyword>
<evidence type="ECO:0000256" key="3">
    <source>
        <dbReference type="ARBA" id="ARBA00022523"/>
    </source>
</evidence>
<dbReference type="PROSITE" id="PS00113">
    <property type="entry name" value="ADENYLATE_KINASE"/>
    <property type="match status" value="1"/>
</dbReference>
<feature type="binding site" evidence="14">
    <location>
        <position position="176"/>
    </location>
    <ligand>
        <name>ATP</name>
        <dbReference type="ChEBI" id="CHEBI:30616"/>
    </ligand>
</feature>
<dbReference type="GO" id="GO:0006221">
    <property type="term" value="P:pyrimidine nucleotide biosynthetic process"/>
    <property type="evidence" value="ECO:0007669"/>
    <property type="project" value="UniProtKB-UniRule"/>
</dbReference>
<feature type="binding site" evidence="14">
    <location>
        <begin position="63"/>
        <end position="68"/>
    </location>
    <ligand>
        <name>ATP</name>
        <dbReference type="ChEBI" id="CHEBI:30616"/>
    </ligand>
</feature>
<dbReference type="InterPro" id="IPR046960">
    <property type="entry name" value="PPR_At4g14850-like_plant"/>
</dbReference>
<comment type="subcellular location">
    <subcellularLocation>
        <location evidence="14">Cytoplasm</location>
    </subcellularLocation>
    <subcellularLocation>
        <location evidence="14">Nucleus</location>
    </subcellularLocation>
    <subcellularLocation>
        <location evidence="1">Secreted</location>
        <location evidence="1">Extracellular space</location>
        <location evidence="1">Apoplast</location>
    </subcellularLocation>
</comment>
<dbReference type="NCBIfam" id="TIGR01614">
    <property type="entry name" value="PME_inhib"/>
    <property type="match status" value="1"/>
</dbReference>
<comment type="similarity">
    <text evidence="12">Belongs to the PMEI family.</text>
</comment>
<keyword evidence="7 14" id="KW-0547">Nucleotide-binding</keyword>
<dbReference type="CDD" id="cd15798">
    <property type="entry name" value="PMEI-like_3"/>
    <property type="match status" value="1"/>
</dbReference>
<feature type="binding site" evidence="14">
    <location>
        <position position="180"/>
    </location>
    <ligand>
        <name>a ribonucleoside 5'-phosphate</name>
        <dbReference type="ChEBI" id="CHEBI:58043"/>
    </ligand>
</feature>
<dbReference type="SUPFAM" id="SSF52540">
    <property type="entry name" value="P-loop containing nucleoside triphosphate hydrolases"/>
    <property type="match status" value="1"/>
</dbReference>
<keyword evidence="10 14" id="KW-0665">Pyrimidine biosynthesis</keyword>
<evidence type="ECO:0000259" key="16">
    <source>
        <dbReference type="SMART" id="SM00856"/>
    </source>
</evidence>
<evidence type="ECO:0000256" key="2">
    <source>
        <dbReference type="ARBA" id="ARBA00022490"/>
    </source>
</evidence>
<dbReference type="Gene3D" id="1.20.140.40">
    <property type="entry name" value="Invertase/pectin methylesterase inhibitor family protein"/>
    <property type="match status" value="1"/>
</dbReference>
<name>A0A7G2F3I3_ARATH</name>
<evidence type="ECO:0000256" key="6">
    <source>
        <dbReference type="ARBA" id="ARBA00022737"/>
    </source>
</evidence>
<dbReference type="GO" id="GO:0006207">
    <property type="term" value="P:'de novo' pyrimidine nucleobase biosynthetic process"/>
    <property type="evidence" value="ECO:0007669"/>
    <property type="project" value="InterPro"/>
</dbReference>
<dbReference type="GO" id="GO:0019205">
    <property type="term" value="F:nucleobase-containing compound kinase activity"/>
    <property type="evidence" value="ECO:0007669"/>
    <property type="project" value="InterPro"/>
</dbReference>
<comment type="cofactor">
    <cofactor evidence="14">
        <name>Mg(2+)</name>
        <dbReference type="ChEBI" id="CHEBI:18420"/>
    </cofactor>
    <text evidence="14">Binds 1 Mg(2+) ion per monomer.</text>
</comment>
<evidence type="ECO:0000256" key="12">
    <source>
        <dbReference type="ARBA" id="ARBA00038471"/>
    </source>
</evidence>
<feature type="repeat" description="PPR" evidence="15">
    <location>
        <begin position="471"/>
        <end position="505"/>
    </location>
</feature>
<dbReference type="SUPFAM" id="SSF101148">
    <property type="entry name" value="Plant invertase/pectin methylesterase inhibitor"/>
    <property type="match status" value="1"/>
</dbReference>
<feature type="repeat" description="PPR" evidence="15">
    <location>
        <begin position="370"/>
        <end position="404"/>
    </location>
</feature>
<evidence type="ECO:0000256" key="5">
    <source>
        <dbReference type="ARBA" id="ARBA00022729"/>
    </source>
</evidence>
<evidence type="ECO:0000256" key="13">
    <source>
        <dbReference type="ARBA" id="ARBA00048116"/>
    </source>
</evidence>
<dbReference type="Pfam" id="PF00406">
    <property type="entry name" value="ADK"/>
    <property type="match status" value="1"/>
</dbReference>
<proteinExistence type="inferred from homology"/>
<comment type="function">
    <text evidence="14">Catalyzes the phosphorylation of pyrimidine nucleoside monophosphates at the expense of ATP. Plays an important role in de novo pyrimidine nucleotide biosynthesis. Has preference for UMP and CMP as phosphate acceptors.</text>
</comment>
<feature type="repeat" description="PPR" evidence="15">
    <location>
        <begin position="601"/>
        <end position="636"/>
    </location>
</feature>
<comment type="catalytic activity">
    <reaction evidence="14">
        <text>CMP + ATP = CDP + ADP</text>
        <dbReference type="Rhea" id="RHEA:11600"/>
        <dbReference type="ChEBI" id="CHEBI:30616"/>
        <dbReference type="ChEBI" id="CHEBI:58069"/>
        <dbReference type="ChEBI" id="CHEBI:60377"/>
        <dbReference type="ChEBI" id="CHEBI:456216"/>
        <dbReference type="EC" id="2.7.4.14"/>
    </reaction>
</comment>
<dbReference type="InterPro" id="IPR006266">
    <property type="entry name" value="UMP_CMP_kinase"/>
</dbReference>
<feature type="binding site" evidence="14">
    <location>
        <begin position="110"/>
        <end position="112"/>
    </location>
    <ligand>
        <name>a ribonucleoside 5'-phosphate</name>
        <dbReference type="ChEBI" id="CHEBI:58043"/>
    </ligand>
</feature>
<dbReference type="PANTHER" id="PTHR47926">
    <property type="entry name" value="PENTATRICOPEPTIDE REPEAT-CONTAINING PROTEIN"/>
    <property type="match status" value="1"/>
</dbReference>
<dbReference type="PANTHER" id="PTHR47926:SF515">
    <property type="entry name" value="UMP-CMP KINASE"/>
    <property type="match status" value="1"/>
</dbReference>
<dbReference type="HAMAP" id="MF_03172">
    <property type="entry name" value="Adenylate_kinase_UMP_CMP_kin"/>
    <property type="match status" value="1"/>
</dbReference>
<dbReference type="GO" id="GO:0005634">
    <property type="term" value="C:nucleus"/>
    <property type="evidence" value="ECO:0007669"/>
    <property type="project" value="UniProtKB-SubCell"/>
</dbReference>
<dbReference type="GO" id="GO:0048046">
    <property type="term" value="C:apoplast"/>
    <property type="evidence" value="ECO:0007669"/>
    <property type="project" value="UniProtKB-SubCell"/>
</dbReference>
<dbReference type="PROSITE" id="PS51375">
    <property type="entry name" value="PPR"/>
    <property type="match status" value="3"/>
</dbReference>
<dbReference type="GO" id="GO:0005737">
    <property type="term" value="C:cytoplasm"/>
    <property type="evidence" value="ECO:0007669"/>
    <property type="project" value="UniProtKB-SubCell"/>
</dbReference>
<dbReference type="CDD" id="cd01428">
    <property type="entry name" value="ADK"/>
    <property type="match status" value="1"/>
</dbReference>
<comment type="domain">
    <text evidence="14">Consists of three domains, a large central CORE domain and two small peripheral domains, NMPbind and LID, which undergo movements during catalysis. The LID domain closes over the site of phosphoryl transfer upon ATP binding. Assembling and dissambling the active center during each catalytic cycle provides an effective means to prevent ATP hydrolysis.</text>
</comment>
<dbReference type="HAMAP" id="MF_00235">
    <property type="entry name" value="Adenylate_kinase_Adk"/>
    <property type="match status" value="1"/>
</dbReference>
<dbReference type="GO" id="GO:0009123">
    <property type="term" value="P:nucleoside monophosphate metabolic process"/>
    <property type="evidence" value="ECO:0007669"/>
    <property type="project" value="UniProtKB-ARBA"/>
</dbReference>
<dbReference type="Pfam" id="PF13812">
    <property type="entry name" value="PPR_3"/>
    <property type="match status" value="1"/>
</dbReference>
<dbReference type="SMART" id="SM00856">
    <property type="entry name" value="PMEI"/>
    <property type="match status" value="1"/>
</dbReference>
<evidence type="ECO:0000256" key="1">
    <source>
        <dbReference type="ARBA" id="ARBA00004271"/>
    </source>
</evidence>
<dbReference type="FunFam" id="1.25.40.10:FF:000285">
    <property type="entry name" value="Pentatricopeptide repeat-containing protein, chloroplastic"/>
    <property type="match status" value="1"/>
</dbReference>
<dbReference type="GO" id="GO:0005524">
    <property type="term" value="F:ATP binding"/>
    <property type="evidence" value="ECO:0007669"/>
    <property type="project" value="UniProtKB-KW"/>
</dbReference>
<dbReference type="AlphaFoldDB" id="A0A7G2F3I3"/>
<evidence type="ECO:0000256" key="7">
    <source>
        <dbReference type="ARBA" id="ARBA00022741"/>
    </source>
</evidence>
<sequence length="902" mass="101195">MWRRVALLSPMISSSSRSLKLSQAASGLKVGESFATDIINQDERVSPPKEKAPFITFVLGGPGSGKGTQCEKIVETFGLQHLSAGDLLRREIAMHTENGAMILNLIKDGKIVPSEVTVKLIQKELESSDNRKFLIDGFPRTEENRVAFERIIRADPDVVLFFDCPEEEMVKRVLNRNQGRIDDNITTMKKRLKIFNALNRPVIDYYKNKGKLYTINAVGTVDDIFQHVLPIFNSFEQLKESSHQHRQNQYNNNGFTSLSFTKPSPTPLLIEKQSIHRTQLEALDSVITDLETSAQKGISLTEPEIFASLLETCYSLRTIDHGVRVHHLIPPYLLRNNLGISSKLVRLYASCGYAEVAHEVFDRMSKRDSSPFAWNSLISGYAELGQYEDAMALYFQMAEDGVKPDRFTFPRVLKACGGIGSVQIGEAIHRDLVKEGFGYDVYVLNALVVMYAKCGDIVKARNVFDMIPHKDYVSWNSMLTGYLHHGLLHEALDIFRLMVQNGIEPDKVAISSVLARVLSFKHGRQLHGWVIRRGMEWELSVANALIVLYSKRGQLGQACFIFDQMLERDTVSWNAIISAHSKNSNGLKYFEQMHRANAKPDGITFVSVLSLCANTGMVEDGERLFSLMSKEYGIDPKMEHYACMVNLYGRAGMMEEAYSMIVQEMGLEAGPTVWGALLYACYLHGNTDIGEVAAQRLFELEPDNEHNFELIGDINWFFPKAIVMARNLEEESSGDTEFIKASCETTSYPDRCFQSLSSYASEIKKQPRKLAETALAVSIARAKSAKTYVSEMTDYKGITKRQHEAVADCLEEMGDTVDRLSNSLKELKHLEEGDSGEDFWFCLSNVRTWTSAALTDETTCMDGFGGKAMAGELKSLIRTHIVSVAEETSNALALINDFASKH</sequence>
<dbReference type="GO" id="GO:0003723">
    <property type="term" value="F:RNA binding"/>
    <property type="evidence" value="ECO:0007669"/>
    <property type="project" value="InterPro"/>
</dbReference>
<feature type="binding site" evidence="14">
    <location>
        <position position="89"/>
    </location>
    <ligand>
        <name>a ribonucleoside 5'-phosphate</name>
        <dbReference type="ChEBI" id="CHEBI:58043"/>
    </ligand>
</feature>
<keyword evidence="11 14" id="KW-0539">Nucleus</keyword>
<dbReference type="Gene3D" id="1.25.40.10">
    <property type="entry name" value="Tetratricopeptide repeat domain"/>
    <property type="match status" value="4"/>
</dbReference>
<dbReference type="InterPro" id="IPR002885">
    <property type="entry name" value="PPR_rpt"/>
</dbReference>
<dbReference type="FunFam" id="1.25.40.10:FF:000729">
    <property type="entry name" value="Pentatricopeptide repeat-containing protein At4g25270, chloroplastic"/>
    <property type="match status" value="1"/>
</dbReference>
<feature type="binding site" evidence="14">
    <location>
        <begin position="137"/>
        <end position="140"/>
    </location>
    <ligand>
        <name>a ribonucleoside 5'-phosphate</name>
        <dbReference type="ChEBI" id="CHEBI:58043"/>
    </ligand>
</feature>
<dbReference type="Pfam" id="PF01535">
    <property type="entry name" value="PPR"/>
    <property type="match status" value="3"/>
</dbReference>
<feature type="binding site" evidence="14">
    <location>
        <position position="219"/>
    </location>
    <ligand>
        <name>ATP</name>
        <dbReference type="ChEBI" id="CHEBI:30616"/>
    </ligand>
</feature>
<dbReference type="InterPro" id="IPR006501">
    <property type="entry name" value="Pectinesterase_inhib_dom"/>
</dbReference>
<evidence type="ECO:0000256" key="4">
    <source>
        <dbReference type="ARBA" id="ARBA00022679"/>
    </source>
</evidence>
<dbReference type="PRINTS" id="PR00094">
    <property type="entry name" value="ADENYLTKNASE"/>
</dbReference>
<dbReference type="NCBIfam" id="TIGR01359">
    <property type="entry name" value="UMP_CMP_kin_fam"/>
    <property type="match status" value="1"/>
</dbReference>
<dbReference type="Proteomes" id="UP000516314">
    <property type="component" value="Chromosome 4"/>
</dbReference>
<dbReference type="Gene3D" id="3.40.50.300">
    <property type="entry name" value="P-loop containing nucleotide triphosphate hydrolases"/>
    <property type="match status" value="1"/>
</dbReference>
<comment type="catalytic activity">
    <reaction evidence="13 14">
        <text>UMP + ATP = UDP + ADP</text>
        <dbReference type="Rhea" id="RHEA:24400"/>
        <dbReference type="ChEBI" id="CHEBI:30616"/>
        <dbReference type="ChEBI" id="CHEBI:57865"/>
        <dbReference type="ChEBI" id="CHEBI:58223"/>
        <dbReference type="ChEBI" id="CHEBI:456216"/>
        <dbReference type="EC" id="2.7.4.14"/>
    </reaction>
</comment>
<evidence type="ECO:0000256" key="15">
    <source>
        <dbReference type="PROSITE-ProRule" id="PRU00708"/>
    </source>
</evidence>
<reference evidence="17 18" key="1">
    <citation type="submission" date="2020-09" db="EMBL/GenBank/DDBJ databases">
        <authorList>
            <person name="Ashkenazy H."/>
        </authorList>
    </citation>
    <scope>NUCLEOTIDE SEQUENCE [LARGE SCALE GENOMIC DNA]</scope>
    <source>
        <strain evidence="18">cv. Cdm-0</strain>
    </source>
</reference>
<dbReference type="EMBL" id="LR881469">
    <property type="protein sequence ID" value="CAD5329004.1"/>
    <property type="molecule type" value="Genomic_DNA"/>
</dbReference>
<evidence type="ECO:0000256" key="14">
    <source>
        <dbReference type="HAMAP-Rule" id="MF_03172"/>
    </source>
</evidence>
<comment type="caution">
    <text evidence="14">Lacks conserved residue(s) required for the propagation of feature annotation.</text>
</comment>
<dbReference type="GO" id="GO:0016776">
    <property type="term" value="F:phosphotransferase activity, phosphate group as acceptor"/>
    <property type="evidence" value="ECO:0007669"/>
    <property type="project" value="InterPro"/>
</dbReference>
<keyword evidence="5" id="KW-0732">Signal</keyword>
<evidence type="ECO:0000313" key="18">
    <source>
        <dbReference type="Proteomes" id="UP000516314"/>
    </source>
</evidence>
<evidence type="ECO:0000313" key="17">
    <source>
        <dbReference type="EMBL" id="CAD5329004.1"/>
    </source>
</evidence>
<dbReference type="InterPro" id="IPR035513">
    <property type="entry name" value="Invertase/methylesterase_inhib"/>
</dbReference>
<evidence type="ECO:0000256" key="8">
    <source>
        <dbReference type="ARBA" id="ARBA00022777"/>
    </source>
</evidence>
<dbReference type="NCBIfam" id="TIGR00756">
    <property type="entry name" value="PPR"/>
    <property type="match status" value="3"/>
</dbReference>
<comment type="similarity">
    <text evidence="14">Belongs to the adenylate kinase family. UMP-CMP kinase subfamily.</text>
</comment>
<evidence type="ECO:0000256" key="11">
    <source>
        <dbReference type="ARBA" id="ARBA00023242"/>
    </source>
</evidence>
<comment type="catalytic activity">
    <reaction evidence="14">
        <text>dCMP + ATP = dCDP + ADP</text>
        <dbReference type="Rhea" id="RHEA:25094"/>
        <dbReference type="ChEBI" id="CHEBI:30616"/>
        <dbReference type="ChEBI" id="CHEBI:57566"/>
        <dbReference type="ChEBI" id="CHEBI:58593"/>
        <dbReference type="ChEBI" id="CHEBI:456216"/>
        <dbReference type="EC" id="2.7.4.14"/>
    </reaction>
</comment>
<evidence type="ECO:0000256" key="9">
    <source>
        <dbReference type="ARBA" id="ARBA00022840"/>
    </source>
</evidence>
<dbReference type="FunFam" id="1.25.40.10:FF:001788">
    <property type="entry name" value="Pentatricopeptide repeat-containing protein At4g25270, chloroplastic"/>
    <property type="match status" value="1"/>
</dbReference>
<keyword evidence="3" id="KW-0052">Apoplast</keyword>
<keyword evidence="6" id="KW-0677">Repeat</keyword>
<dbReference type="EC" id="2.7.4.14" evidence="14"/>
<dbReference type="FunFam" id="1.20.140.40:FF:000005">
    <property type="entry name" value="Pectin methylesterase inhibitor 1"/>
    <property type="match status" value="1"/>
</dbReference>
<feature type="binding site" evidence="14">
    <location>
        <position position="191"/>
    </location>
    <ligand>
        <name>a ribonucleoside 5'-phosphate</name>
        <dbReference type="ChEBI" id="CHEBI:58043"/>
    </ligand>
</feature>
<dbReference type="GO" id="GO:0009451">
    <property type="term" value="P:RNA modification"/>
    <property type="evidence" value="ECO:0007669"/>
    <property type="project" value="InterPro"/>
</dbReference>
<dbReference type="InterPro" id="IPR027417">
    <property type="entry name" value="P-loop_NTPase"/>
</dbReference>
<keyword evidence="8 14" id="KW-0418">Kinase</keyword>
<dbReference type="Pfam" id="PF13041">
    <property type="entry name" value="PPR_2"/>
    <property type="match status" value="2"/>
</dbReference>
<dbReference type="Pfam" id="PF04043">
    <property type="entry name" value="PMEI"/>
    <property type="match status" value="1"/>
</dbReference>
<keyword evidence="9 14" id="KW-0067">ATP-binding</keyword>
<protein>
    <recommendedName>
        <fullName evidence="14">UMP-CMP kinase</fullName>
        <ecNumber evidence="14">2.7.4.14</ecNumber>
    </recommendedName>
    <alternativeName>
        <fullName evidence="14">Deoxycytidylate kinase</fullName>
        <shortName evidence="14">CK</shortName>
        <shortName evidence="14">dCMP kinase</shortName>
    </alternativeName>
    <alternativeName>
        <fullName evidence="14">Uridine monophosphate/cytidine monophosphate kinase</fullName>
        <shortName evidence="14">UMP/CMP kinase</shortName>
        <shortName evidence="14">UMP/CMPK</shortName>
    </alternativeName>
</protein>
<dbReference type="InterPro" id="IPR000850">
    <property type="entry name" value="Adenylat/UMP-CMP_kin"/>
</dbReference>
<dbReference type="InterPro" id="IPR033690">
    <property type="entry name" value="Adenylat_kinase_CS"/>
</dbReference>
<dbReference type="GO" id="GO:0046910">
    <property type="term" value="F:pectinesterase inhibitor activity"/>
    <property type="evidence" value="ECO:0007669"/>
    <property type="project" value="UniProtKB-ARBA"/>
</dbReference>
<accession>A0A7G2F3I3</accession>
<evidence type="ECO:0000256" key="10">
    <source>
        <dbReference type="ARBA" id="ARBA00022975"/>
    </source>
</evidence>
<organism evidence="17 18">
    <name type="scientific">Arabidopsis thaliana</name>
    <name type="common">Mouse-ear cress</name>
    <dbReference type="NCBI Taxonomy" id="3702"/>
    <lineage>
        <taxon>Eukaryota</taxon>
        <taxon>Viridiplantae</taxon>
        <taxon>Streptophyta</taxon>
        <taxon>Embryophyta</taxon>
        <taxon>Tracheophyta</taxon>
        <taxon>Spermatophyta</taxon>
        <taxon>Magnoliopsida</taxon>
        <taxon>eudicotyledons</taxon>
        <taxon>Gunneridae</taxon>
        <taxon>Pentapetalae</taxon>
        <taxon>rosids</taxon>
        <taxon>malvids</taxon>
        <taxon>Brassicales</taxon>
        <taxon>Brassicaceae</taxon>
        <taxon>Camelineae</taxon>
        <taxon>Arabidopsis</taxon>
    </lineage>
</organism>
<feature type="binding site" evidence="14">
    <location>
        <position position="144"/>
    </location>
    <ligand>
        <name>CMP</name>
        <dbReference type="ChEBI" id="CHEBI:60377"/>
    </ligand>
</feature>
<feature type="domain" description="Pectinesterase inhibitor" evidence="16">
    <location>
        <begin position="734"/>
        <end position="894"/>
    </location>
</feature>
<gene>
    <name evidence="17" type="ORF">AT9943_LOCUS16620</name>
</gene>
<dbReference type="InterPro" id="IPR011990">
    <property type="entry name" value="TPR-like_helical_dom_sf"/>
</dbReference>
<comment type="subunit">
    <text evidence="14">Monomer.</text>
</comment>